<dbReference type="PANTHER" id="PTHR10502">
    <property type="entry name" value="ANNEXIN"/>
    <property type="match status" value="1"/>
</dbReference>
<evidence type="ECO:0000256" key="1">
    <source>
        <dbReference type="ARBA" id="ARBA00007831"/>
    </source>
</evidence>
<sequence>MYPFGSGGPQPPNSSAPYPQAAFGSGMPQPGQAPYPHSTPYPHSSSQPNMPYPNYNANPGYPAQTPGYPPAGAGGYPQPCQGFPPFGAGYPTNTTNTSSPYPPAPGGGGYPQHNQGYPPQSQGYPPFGAGYPPTNTSANPSPYPSQTPSSTPAATPYQNPYPAPANPYPSQTPGSGGLYPGMPGAGGANMGMAQCFSEMKTHVTRINSEIKSKGTPTVTAAPGFDPVADAKALRKAMKGFGTDEDGLINVICRRTNEQRQMIAREYKTNFGKDLIEDIKSESSGNFENLLVALMTPIVDFYANELHEAMSGVGTDEDVLIEVLGSMSNYEIHTIKFAYEKMYGQSLENRLISETSGNFKRLLVSLSVGGRDESGVTDIVAAQNDARELLKAGELMIGTDESTFNMVLCQRNYPQLRLICEEYQKMTGHGLEKAIRKEFSGDVMEGLLAIVGVVCNKTEYFASLLKKSMAGFGTNDRQLIRLVVTRCEIDLADIKAAFERLYGKSLKSWIKGDTSGHYKHALYALIGEERSS</sequence>
<feature type="compositionally biased region" description="Low complexity" evidence="7">
    <location>
        <begin position="115"/>
        <end position="126"/>
    </location>
</feature>
<evidence type="ECO:0000256" key="2">
    <source>
        <dbReference type="ARBA" id="ARBA00022737"/>
    </source>
</evidence>
<dbReference type="PROSITE" id="PS00223">
    <property type="entry name" value="ANNEXIN_1"/>
    <property type="match status" value="2"/>
</dbReference>
<dbReference type="Gene3D" id="1.10.220.10">
    <property type="entry name" value="Annexin"/>
    <property type="match status" value="4"/>
</dbReference>
<dbReference type="GO" id="GO:0005737">
    <property type="term" value="C:cytoplasm"/>
    <property type="evidence" value="ECO:0007669"/>
    <property type="project" value="TreeGrafter"/>
</dbReference>
<comment type="domain">
    <text evidence="6">A pair of annexin repeats may form one binding site for calcium and phospholipid.</text>
</comment>
<dbReference type="PROSITE" id="PS51897">
    <property type="entry name" value="ANNEXIN_2"/>
    <property type="match status" value="4"/>
</dbReference>
<evidence type="ECO:0000256" key="7">
    <source>
        <dbReference type="SAM" id="MobiDB-lite"/>
    </source>
</evidence>
<dbReference type="FunFam" id="1.10.220.10:FF:000004">
    <property type="entry name" value="Annexin"/>
    <property type="match status" value="1"/>
</dbReference>
<dbReference type="FunFam" id="1.10.220.10:FF:000010">
    <property type="entry name" value="Annexin"/>
    <property type="match status" value="1"/>
</dbReference>
<dbReference type="GO" id="GO:0005634">
    <property type="term" value="C:nucleus"/>
    <property type="evidence" value="ECO:0007669"/>
    <property type="project" value="TreeGrafter"/>
</dbReference>
<dbReference type="InterPro" id="IPR037104">
    <property type="entry name" value="Annexin_sf"/>
</dbReference>
<name>A0A6B2E502_9DIPT</name>
<dbReference type="FunFam" id="1.10.220.10:FF:000001">
    <property type="entry name" value="Annexin"/>
    <property type="match status" value="1"/>
</dbReference>
<dbReference type="GO" id="GO:0001786">
    <property type="term" value="F:phosphatidylserine binding"/>
    <property type="evidence" value="ECO:0007669"/>
    <property type="project" value="TreeGrafter"/>
</dbReference>
<dbReference type="InterPro" id="IPR018252">
    <property type="entry name" value="Annexin_repeat_CS"/>
</dbReference>
<dbReference type="SMART" id="SM00335">
    <property type="entry name" value="ANX"/>
    <property type="match status" value="4"/>
</dbReference>
<proteinExistence type="inferred from homology"/>
<organism evidence="8">
    <name type="scientific">Phlebotomus kandelakii</name>
    <dbReference type="NCBI Taxonomy" id="1109342"/>
    <lineage>
        <taxon>Eukaryota</taxon>
        <taxon>Metazoa</taxon>
        <taxon>Ecdysozoa</taxon>
        <taxon>Arthropoda</taxon>
        <taxon>Hexapoda</taxon>
        <taxon>Insecta</taxon>
        <taxon>Pterygota</taxon>
        <taxon>Neoptera</taxon>
        <taxon>Endopterygota</taxon>
        <taxon>Diptera</taxon>
        <taxon>Nematocera</taxon>
        <taxon>Psychodoidea</taxon>
        <taxon>Psychodidae</taxon>
        <taxon>Phlebotomus</taxon>
        <taxon>Larroussius</taxon>
    </lineage>
</organism>
<dbReference type="InterPro" id="IPR018502">
    <property type="entry name" value="Annexin_repeat"/>
</dbReference>
<keyword evidence="5 6" id="KW-0111">Calcium/phospholipid-binding</keyword>
<dbReference type="GO" id="GO:0005509">
    <property type="term" value="F:calcium ion binding"/>
    <property type="evidence" value="ECO:0007669"/>
    <property type="project" value="InterPro"/>
</dbReference>
<reference evidence="8" key="1">
    <citation type="submission" date="2019-10" db="EMBL/GenBank/DDBJ databases">
        <title>Short sand fly seasons in Tbilisi, Georgia, hinder development of host immunity to saliva of the visceral leishmaniasis vector Phlebotomus kandelakii.</title>
        <authorList>
            <person name="Oliveira F."/>
            <person name="Giorgobiani E."/>
            <person name="Guimaraes-Costa A.B."/>
            <person name="Abdeladhim M."/>
            <person name="Oristian J."/>
            <person name="Tskhvaradze L."/>
            <person name="Tsertsvadze N."/>
            <person name="Zakalashvili M."/>
            <person name="Valenzuela J.G."/>
            <person name="Kamhawi S."/>
        </authorList>
    </citation>
    <scope>NUCLEOTIDE SEQUENCE</scope>
    <source>
        <strain evidence="8">Wild-capture in Tbilisi</strain>
        <tissue evidence="8">Salivary glands</tissue>
    </source>
</reference>
<evidence type="ECO:0000256" key="5">
    <source>
        <dbReference type="ARBA" id="ARBA00023302"/>
    </source>
</evidence>
<dbReference type="GO" id="GO:0005886">
    <property type="term" value="C:plasma membrane"/>
    <property type="evidence" value="ECO:0007669"/>
    <property type="project" value="TreeGrafter"/>
</dbReference>
<keyword evidence="2 6" id="KW-0677">Repeat</keyword>
<feature type="compositionally biased region" description="Low complexity" evidence="7">
    <location>
        <begin position="40"/>
        <end position="66"/>
    </location>
</feature>
<keyword evidence="3 6" id="KW-0106">Calcium</keyword>
<dbReference type="GO" id="GO:0005544">
    <property type="term" value="F:calcium-dependent phospholipid binding"/>
    <property type="evidence" value="ECO:0007669"/>
    <property type="project" value="UniProtKB-KW"/>
</dbReference>
<feature type="region of interest" description="Disordered" evidence="7">
    <location>
        <begin position="1"/>
        <end position="178"/>
    </location>
</feature>
<protein>
    <recommendedName>
        <fullName evidence="6">Annexin</fullName>
    </recommendedName>
</protein>
<evidence type="ECO:0000256" key="4">
    <source>
        <dbReference type="ARBA" id="ARBA00023216"/>
    </source>
</evidence>
<dbReference type="Pfam" id="PF00191">
    <property type="entry name" value="Annexin"/>
    <property type="match status" value="4"/>
</dbReference>
<evidence type="ECO:0000256" key="3">
    <source>
        <dbReference type="ARBA" id="ARBA00022837"/>
    </source>
</evidence>
<feature type="compositionally biased region" description="Low complexity" evidence="7">
    <location>
        <begin position="144"/>
        <end position="158"/>
    </location>
</feature>
<accession>A0A6B2E502</accession>
<dbReference type="EMBL" id="GIFK01000496">
    <property type="protein sequence ID" value="NBJ58199.1"/>
    <property type="molecule type" value="Transcribed_RNA"/>
</dbReference>
<evidence type="ECO:0000256" key="6">
    <source>
        <dbReference type="RuleBase" id="RU003540"/>
    </source>
</evidence>
<dbReference type="InterPro" id="IPR001464">
    <property type="entry name" value="Annexin"/>
</dbReference>
<keyword evidence="4 6" id="KW-0041">Annexin</keyword>
<feature type="compositionally biased region" description="Low complexity" evidence="7">
    <location>
        <begin position="90"/>
        <end position="99"/>
    </location>
</feature>
<dbReference type="SUPFAM" id="SSF47874">
    <property type="entry name" value="Annexin"/>
    <property type="match status" value="1"/>
</dbReference>
<dbReference type="AlphaFoldDB" id="A0A6B2E502"/>
<dbReference type="FunFam" id="1.10.220.10:FF:000002">
    <property type="entry name" value="Annexin"/>
    <property type="match status" value="1"/>
</dbReference>
<comment type="similarity">
    <text evidence="1 6">Belongs to the annexin family.</text>
</comment>
<dbReference type="PRINTS" id="PR00196">
    <property type="entry name" value="ANNEXIN"/>
</dbReference>
<dbReference type="GO" id="GO:0012506">
    <property type="term" value="C:vesicle membrane"/>
    <property type="evidence" value="ECO:0007669"/>
    <property type="project" value="TreeGrafter"/>
</dbReference>
<dbReference type="PANTHER" id="PTHR10502:SF102">
    <property type="entry name" value="ANNEXIN B11"/>
    <property type="match status" value="1"/>
</dbReference>
<evidence type="ECO:0000313" key="8">
    <source>
        <dbReference type="EMBL" id="NBJ58199.1"/>
    </source>
</evidence>